<evidence type="ECO:0000313" key="1">
    <source>
        <dbReference type="EMBL" id="RHW26748.1"/>
    </source>
</evidence>
<dbReference type="InterPro" id="IPR021202">
    <property type="entry name" value="Rv3654c-like"/>
</dbReference>
<protein>
    <submittedName>
        <fullName evidence="1">Uncharacterized protein</fullName>
    </submittedName>
</protein>
<dbReference type="EMBL" id="QXGH01000016">
    <property type="protein sequence ID" value="RHW26748.1"/>
    <property type="molecule type" value="Genomic_DNA"/>
</dbReference>
<gene>
    <name evidence="1" type="ORF">D0Z08_13435</name>
</gene>
<sequence>MSVRPDRGAATVLVTACLGVLLLIGCALAVVAAMVTAHRSAQAAADLAALAGAVAARDGADPCAAAGSVAADNGADLTRCATDGVDVTVEVEVPGPRWLGQTHDLSAAARAGPAEG</sequence>
<dbReference type="NCBIfam" id="TIGR03816">
    <property type="entry name" value="tadE_like_DECH"/>
    <property type="match status" value="1"/>
</dbReference>
<name>A0A417Y249_9ACTN</name>
<reference evidence="1 2" key="1">
    <citation type="submission" date="2018-09" db="EMBL/GenBank/DDBJ databases">
        <title>Genome sequencing of Nocardioides immobilis CCTCC AB 2017083 for comparison to Nocardioides silvaticus.</title>
        <authorList>
            <person name="Li C."/>
            <person name="Wang G."/>
        </authorList>
    </citation>
    <scope>NUCLEOTIDE SEQUENCE [LARGE SCALE GENOMIC DNA]</scope>
    <source>
        <strain evidence="1 2">CCTCC AB 2017083</strain>
    </source>
</reference>
<dbReference type="RefSeq" id="WP_118925745.1">
    <property type="nucleotide sequence ID" value="NZ_QXGH01000016.1"/>
</dbReference>
<proteinExistence type="predicted"/>
<dbReference type="PROSITE" id="PS51257">
    <property type="entry name" value="PROKAR_LIPOPROTEIN"/>
    <property type="match status" value="1"/>
</dbReference>
<comment type="caution">
    <text evidence="1">The sequence shown here is derived from an EMBL/GenBank/DDBJ whole genome shotgun (WGS) entry which is preliminary data.</text>
</comment>
<accession>A0A417Y249</accession>
<dbReference type="Proteomes" id="UP000283644">
    <property type="component" value="Unassembled WGS sequence"/>
</dbReference>
<keyword evidence="2" id="KW-1185">Reference proteome</keyword>
<evidence type="ECO:0000313" key="2">
    <source>
        <dbReference type="Proteomes" id="UP000283644"/>
    </source>
</evidence>
<organism evidence="1 2">
    <name type="scientific">Nocardioides immobilis</name>
    <dbReference type="NCBI Taxonomy" id="2049295"/>
    <lineage>
        <taxon>Bacteria</taxon>
        <taxon>Bacillati</taxon>
        <taxon>Actinomycetota</taxon>
        <taxon>Actinomycetes</taxon>
        <taxon>Propionibacteriales</taxon>
        <taxon>Nocardioidaceae</taxon>
        <taxon>Nocardioides</taxon>
    </lineage>
</organism>
<dbReference type="AlphaFoldDB" id="A0A417Y249"/>